<dbReference type="AlphaFoldDB" id="A0AAU9AUA3"/>
<keyword evidence="1" id="KW-0732">Signal</keyword>
<evidence type="ECO:0000313" key="2">
    <source>
        <dbReference type="EMBL" id="BAV98067.1"/>
    </source>
</evidence>
<organism evidence="2 3">
    <name type="scientific">Lysobacter enzymogenes</name>
    <dbReference type="NCBI Taxonomy" id="69"/>
    <lineage>
        <taxon>Bacteria</taxon>
        <taxon>Pseudomonadati</taxon>
        <taxon>Pseudomonadota</taxon>
        <taxon>Gammaproteobacteria</taxon>
        <taxon>Lysobacterales</taxon>
        <taxon>Lysobacteraceae</taxon>
        <taxon>Lysobacter</taxon>
    </lineage>
</organism>
<dbReference type="EMBL" id="AP014940">
    <property type="protein sequence ID" value="BAV98067.1"/>
    <property type="molecule type" value="Genomic_DNA"/>
</dbReference>
<accession>A0AAU9AUA3</accession>
<reference evidence="2 3" key="1">
    <citation type="journal article" date="2017" name="DNA Res.">
        <title>Complete genome sequence and expression profile of the commercial lytic enzyme producer Lysobacter enzymogenes M497-1.</title>
        <authorList>
            <person name="Takami H."/>
            <person name="Toyoda A."/>
            <person name="Uchiyama I."/>
            <person name="Itoh T."/>
            <person name="Takaki Y."/>
            <person name="Arai W."/>
            <person name="Nishi S."/>
            <person name="Kawai M."/>
            <person name="Shinya K."/>
            <person name="Ikeda H."/>
        </authorList>
    </citation>
    <scope>NUCLEOTIDE SEQUENCE [LARGE SCALE GENOMIC DNA]</scope>
    <source>
        <strain evidence="2 3">M497-1</strain>
    </source>
</reference>
<proteinExistence type="predicted"/>
<dbReference type="RefSeq" id="WP_096378558.1">
    <property type="nucleotide sequence ID" value="NZ_AP014940.1"/>
</dbReference>
<dbReference type="Proteomes" id="UP000218824">
    <property type="component" value="Chromosome"/>
</dbReference>
<evidence type="ECO:0008006" key="4">
    <source>
        <dbReference type="Google" id="ProtNLM"/>
    </source>
</evidence>
<feature type="chain" id="PRO_5043661522" description="Secreted protein" evidence="1">
    <location>
        <begin position="27"/>
        <end position="77"/>
    </location>
</feature>
<evidence type="ECO:0000256" key="1">
    <source>
        <dbReference type="SAM" id="SignalP"/>
    </source>
</evidence>
<feature type="signal peptide" evidence="1">
    <location>
        <begin position="1"/>
        <end position="26"/>
    </location>
</feature>
<gene>
    <name evidence="2" type="ORF">LEN_2580</name>
</gene>
<evidence type="ECO:0000313" key="3">
    <source>
        <dbReference type="Proteomes" id="UP000218824"/>
    </source>
</evidence>
<protein>
    <recommendedName>
        <fullName evidence="4">Secreted protein</fullName>
    </recommendedName>
</protein>
<name>A0AAU9AUA3_LYSEN</name>
<sequence length="77" mass="8202">MKRSTKTLCLAITLLLTAAASGPLLAKNDYLPAPGEVRTYFENGVEVGRAVHNQCTGQISVQGRVTPQYTGSFTVSC</sequence>
<dbReference type="KEGG" id="lem:LEN_2580"/>
<dbReference type="GeneID" id="83064427"/>